<feature type="compositionally biased region" description="Low complexity" evidence="1">
    <location>
        <begin position="50"/>
        <end position="69"/>
    </location>
</feature>
<feature type="transmembrane region" description="Helical" evidence="2">
    <location>
        <begin position="12"/>
        <end position="40"/>
    </location>
</feature>
<sequence>MAVDQVLKRNFWVVILVLTGVAAFFGASGVTQIIGIGLAADEKQLTAPPLAAKSPAAASSGTGGHSTSADPILSRNPFDSVTGPLNKVAAADESAPEAAPDLRDPYSAPACDGVKVLIIAASPDENWSFAALSSGGDNSPSQLRRRGGEFNGKTVEYVRWDRVWFTSGGSLCQAQLFKGEEAKAPPAPPPPPPTAPVRGGAPTVDPSIAKGIQKVSATEFNIDRGVVDKILENQAELMRQARIVPVQENGKVVGINLFGVRPDTLLGQLGMENGDRLQQINGFDMASPEKALEAYARLRMADHLTVQINRRGQNVNLDYNIK</sequence>
<dbReference type="Gene3D" id="2.30.42.10">
    <property type="match status" value="1"/>
</dbReference>
<gene>
    <name evidence="3" type="ORF">LZC94_27010</name>
</gene>
<keyword evidence="4" id="KW-1185">Reference proteome</keyword>
<keyword evidence="2" id="KW-0472">Membrane</keyword>
<evidence type="ECO:0000256" key="1">
    <source>
        <dbReference type="SAM" id="MobiDB-lite"/>
    </source>
</evidence>
<accession>A0ABZ2LNP8</accession>
<protein>
    <submittedName>
        <fullName evidence="3">General secretion pathway protein GspC</fullName>
    </submittedName>
</protein>
<dbReference type="SUPFAM" id="SSF50156">
    <property type="entry name" value="PDZ domain-like"/>
    <property type="match status" value="1"/>
</dbReference>
<dbReference type="RefSeq" id="WP_394821123.1">
    <property type="nucleotide sequence ID" value="NZ_CP089984.1"/>
</dbReference>
<keyword evidence="2" id="KW-1133">Transmembrane helix</keyword>
<organism evidence="3 4">
    <name type="scientific">Pendulispora albinea</name>
    <dbReference type="NCBI Taxonomy" id="2741071"/>
    <lineage>
        <taxon>Bacteria</taxon>
        <taxon>Pseudomonadati</taxon>
        <taxon>Myxococcota</taxon>
        <taxon>Myxococcia</taxon>
        <taxon>Myxococcales</taxon>
        <taxon>Sorangiineae</taxon>
        <taxon>Pendulisporaceae</taxon>
        <taxon>Pendulispora</taxon>
    </lineage>
</organism>
<dbReference type="NCBIfam" id="NF041515">
    <property type="entry name" value="GspC_delta"/>
    <property type="match status" value="1"/>
</dbReference>
<dbReference type="Proteomes" id="UP001370348">
    <property type="component" value="Chromosome"/>
</dbReference>
<reference evidence="3 4" key="1">
    <citation type="submission" date="2021-12" db="EMBL/GenBank/DDBJ databases">
        <title>Discovery of the Pendulisporaceae a myxobacterial family with distinct sporulation behavior and unique specialized metabolism.</title>
        <authorList>
            <person name="Garcia R."/>
            <person name="Popoff A."/>
            <person name="Bader C.D."/>
            <person name="Loehr J."/>
            <person name="Walesch S."/>
            <person name="Walt C."/>
            <person name="Boldt J."/>
            <person name="Bunk B."/>
            <person name="Haeckl F.J.F.P.J."/>
            <person name="Gunesch A.P."/>
            <person name="Birkelbach J."/>
            <person name="Nuebel U."/>
            <person name="Pietschmann T."/>
            <person name="Bach T."/>
            <person name="Mueller R."/>
        </authorList>
    </citation>
    <scope>NUCLEOTIDE SEQUENCE [LARGE SCALE GENOMIC DNA]</scope>
    <source>
        <strain evidence="3 4">MSr11954</strain>
    </source>
</reference>
<feature type="region of interest" description="Disordered" evidence="1">
    <location>
        <begin position="50"/>
        <end position="77"/>
    </location>
</feature>
<evidence type="ECO:0000256" key="2">
    <source>
        <dbReference type="SAM" id="Phobius"/>
    </source>
</evidence>
<dbReference type="EMBL" id="CP089984">
    <property type="protein sequence ID" value="WXB11503.1"/>
    <property type="molecule type" value="Genomic_DNA"/>
</dbReference>
<name>A0ABZ2LNP8_9BACT</name>
<proteinExistence type="predicted"/>
<evidence type="ECO:0000313" key="3">
    <source>
        <dbReference type="EMBL" id="WXB11503.1"/>
    </source>
</evidence>
<dbReference type="InterPro" id="IPR036034">
    <property type="entry name" value="PDZ_sf"/>
</dbReference>
<evidence type="ECO:0000313" key="4">
    <source>
        <dbReference type="Proteomes" id="UP001370348"/>
    </source>
</evidence>
<keyword evidence="2" id="KW-0812">Transmembrane</keyword>